<protein>
    <submittedName>
        <fullName evidence="1">Uncharacterized protein</fullName>
    </submittedName>
</protein>
<dbReference type="EMBL" id="FOIU01000004">
    <property type="protein sequence ID" value="SEW48709.1"/>
    <property type="molecule type" value="Genomic_DNA"/>
</dbReference>
<gene>
    <name evidence="1" type="ORF">SAMN05421841_3875</name>
</gene>
<proteinExistence type="predicted"/>
<dbReference type="RefSeq" id="WP_089795575.1">
    <property type="nucleotide sequence ID" value="NZ_FOIU01000004.1"/>
</dbReference>
<reference evidence="2" key="1">
    <citation type="submission" date="2016-10" db="EMBL/GenBank/DDBJ databases">
        <authorList>
            <person name="Varghese N."/>
            <person name="Submissions S."/>
        </authorList>
    </citation>
    <scope>NUCLEOTIDE SEQUENCE [LARGE SCALE GENOMIC DNA]</scope>
    <source>
        <strain evidence="2">DSM 17724</strain>
    </source>
</reference>
<dbReference type="AlphaFoldDB" id="A0A1I0S2I2"/>
<keyword evidence="2" id="KW-1185">Reference proteome</keyword>
<organism evidence="1 2">
    <name type="scientific">Chryseobacterium wanjuense</name>
    <dbReference type="NCBI Taxonomy" id="356305"/>
    <lineage>
        <taxon>Bacteria</taxon>
        <taxon>Pseudomonadati</taxon>
        <taxon>Bacteroidota</taxon>
        <taxon>Flavobacteriia</taxon>
        <taxon>Flavobacteriales</taxon>
        <taxon>Weeksellaceae</taxon>
        <taxon>Chryseobacterium group</taxon>
        <taxon>Chryseobacterium</taxon>
    </lineage>
</organism>
<name>A0A1I0S2I2_9FLAO</name>
<dbReference type="InterPro" id="IPR058074">
    <property type="entry name" value="Bacteriocin-like"/>
</dbReference>
<evidence type="ECO:0000313" key="2">
    <source>
        <dbReference type="Proteomes" id="UP000199469"/>
    </source>
</evidence>
<accession>A0A1I0S2I2</accession>
<dbReference type="Proteomes" id="UP000199469">
    <property type="component" value="Unassembled WGS sequence"/>
</dbReference>
<dbReference type="NCBIfam" id="NF047798">
    <property type="entry name" value="leader_Chryseo"/>
    <property type="match status" value="1"/>
</dbReference>
<evidence type="ECO:0000313" key="1">
    <source>
        <dbReference type="EMBL" id="SEW48709.1"/>
    </source>
</evidence>
<dbReference type="OrthoDB" id="1264405at2"/>
<sequence>MKNFKKISREGLKNIVGGIRNPHEAEDQITMCYSLLYCYSTSASDTAPIVWHVGTAQPPADANNAHICGWTPNGNMAGCP</sequence>
<dbReference type="STRING" id="356305.SAMN05421841_3875"/>